<name>A0A6P0UM00_9FLAO</name>
<dbReference type="GO" id="GO:0003700">
    <property type="term" value="F:DNA-binding transcription factor activity"/>
    <property type="evidence" value="ECO:0007669"/>
    <property type="project" value="InterPro"/>
</dbReference>
<dbReference type="PANTHER" id="PTHR43280:SF29">
    <property type="entry name" value="ARAC-FAMILY TRANSCRIPTIONAL REGULATOR"/>
    <property type="match status" value="1"/>
</dbReference>
<organism evidence="6 7">
    <name type="scientific">Leptobacterium flavescens</name>
    <dbReference type="NCBI Taxonomy" id="472055"/>
    <lineage>
        <taxon>Bacteria</taxon>
        <taxon>Pseudomonadati</taxon>
        <taxon>Bacteroidota</taxon>
        <taxon>Flavobacteriia</taxon>
        <taxon>Flavobacteriales</taxon>
        <taxon>Flavobacteriaceae</taxon>
        <taxon>Leptobacterium</taxon>
    </lineage>
</organism>
<keyword evidence="4" id="KW-0472">Membrane</keyword>
<dbReference type="Gene3D" id="1.10.10.60">
    <property type="entry name" value="Homeodomain-like"/>
    <property type="match status" value="2"/>
</dbReference>
<keyword evidence="4" id="KW-0812">Transmembrane</keyword>
<feature type="transmembrane region" description="Helical" evidence="4">
    <location>
        <begin position="70"/>
        <end position="87"/>
    </location>
</feature>
<dbReference type="InterPro" id="IPR018062">
    <property type="entry name" value="HTH_AraC-typ_CS"/>
</dbReference>
<evidence type="ECO:0000256" key="3">
    <source>
        <dbReference type="ARBA" id="ARBA00023163"/>
    </source>
</evidence>
<sequence>MKLDLWSILMIVAIAHGVFVLLLFVFKKQLKGHNLFLLGLILLFGWFQLEFLAIRNVYSVNFPVFYGTRYGSWFLAGPLVYFYIRSITDSGWKFSSRELLHFLPFVVFVWIIPLLSADSLSRGQVHYGMLSVFDYRKKVVTPFQYLYSTVFVLQFIHLAFYLFLNHRLVRKYAGQIRDEYSNPDSNVRWLRWFNLIMVLILIFATVFLSLLFFSDIYRRHLDYIYVLPMGVLIYSIGFYFSGLQWKKTSEGEKEKYAKSSLQQDTVNRHIGQLKQLMVLEKPYLNNELRLKDLAVSVNLSPHHLSQLLNQHLHTSFFDFVNKYRVEEAKEIIESQPDLTMLQVAFDSGFNNKTSFVNAFRKYEKTTPSDFRMACLSS</sequence>
<dbReference type="SMART" id="SM00342">
    <property type="entry name" value="HTH_ARAC"/>
    <property type="match status" value="1"/>
</dbReference>
<dbReference type="PROSITE" id="PS01124">
    <property type="entry name" value="HTH_ARAC_FAMILY_2"/>
    <property type="match status" value="1"/>
</dbReference>
<evidence type="ECO:0000313" key="6">
    <source>
        <dbReference type="EMBL" id="NER14371.1"/>
    </source>
</evidence>
<feature type="transmembrane region" description="Helical" evidence="4">
    <location>
        <begin position="192"/>
        <end position="213"/>
    </location>
</feature>
<dbReference type="SUPFAM" id="SSF46689">
    <property type="entry name" value="Homeodomain-like"/>
    <property type="match status" value="1"/>
</dbReference>
<feature type="domain" description="HTH araC/xylS-type" evidence="5">
    <location>
        <begin position="274"/>
        <end position="373"/>
    </location>
</feature>
<evidence type="ECO:0000256" key="1">
    <source>
        <dbReference type="ARBA" id="ARBA00023015"/>
    </source>
</evidence>
<keyword evidence="4" id="KW-1133">Transmembrane helix</keyword>
<evidence type="ECO:0000313" key="7">
    <source>
        <dbReference type="Proteomes" id="UP000468581"/>
    </source>
</evidence>
<keyword evidence="2" id="KW-0238">DNA-binding</keyword>
<feature type="transmembrane region" description="Helical" evidence="4">
    <location>
        <begin position="35"/>
        <end position="58"/>
    </location>
</feature>
<proteinExistence type="predicted"/>
<keyword evidence="1" id="KW-0805">Transcription regulation</keyword>
<feature type="transmembrane region" description="Helical" evidence="4">
    <location>
        <begin position="99"/>
        <end position="117"/>
    </location>
</feature>
<protein>
    <submittedName>
        <fullName evidence="6">Helix-turn-helix domain-containing protein</fullName>
    </submittedName>
</protein>
<keyword evidence="7" id="KW-1185">Reference proteome</keyword>
<feature type="transmembrane region" description="Helical" evidence="4">
    <location>
        <begin position="145"/>
        <end position="164"/>
    </location>
</feature>
<dbReference type="PANTHER" id="PTHR43280">
    <property type="entry name" value="ARAC-FAMILY TRANSCRIPTIONAL REGULATOR"/>
    <property type="match status" value="1"/>
</dbReference>
<dbReference type="GO" id="GO:0043565">
    <property type="term" value="F:sequence-specific DNA binding"/>
    <property type="evidence" value="ECO:0007669"/>
    <property type="project" value="InterPro"/>
</dbReference>
<evidence type="ECO:0000256" key="4">
    <source>
        <dbReference type="SAM" id="Phobius"/>
    </source>
</evidence>
<dbReference type="AlphaFoldDB" id="A0A6P0UM00"/>
<evidence type="ECO:0000259" key="5">
    <source>
        <dbReference type="PROSITE" id="PS01124"/>
    </source>
</evidence>
<gene>
    <name evidence="6" type="ORF">GWK08_13035</name>
</gene>
<feature type="transmembrane region" description="Helical" evidence="4">
    <location>
        <begin position="225"/>
        <end position="245"/>
    </location>
</feature>
<dbReference type="RefSeq" id="WP_163607665.1">
    <property type="nucleotide sequence ID" value="NZ_JAABOO010000003.1"/>
</dbReference>
<comment type="caution">
    <text evidence="6">The sequence shown here is derived from an EMBL/GenBank/DDBJ whole genome shotgun (WGS) entry which is preliminary data.</text>
</comment>
<dbReference type="PROSITE" id="PS00041">
    <property type="entry name" value="HTH_ARAC_FAMILY_1"/>
    <property type="match status" value="1"/>
</dbReference>
<evidence type="ECO:0000256" key="2">
    <source>
        <dbReference type="ARBA" id="ARBA00023125"/>
    </source>
</evidence>
<accession>A0A6P0UM00</accession>
<dbReference type="EMBL" id="JAABOO010000003">
    <property type="protein sequence ID" value="NER14371.1"/>
    <property type="molecule type" value="Genomic_DNA"/>
</dbReference>
<dbReference type="Pfam" id="PF12833">
    <property type="entry name" value="HTH_18"/>
    <property type="match status" value="1"/>
</dbReference>
<feature type="transmembrane region" description="Helical" evidence="4">
    <location>
        <begin position="6"/>
        <end position="26"/>
    </location>
</feature>
<keyword evidence="3" id="KW-0804">Transcription</keyword>
<dbReference type="InterPro" id="IPR009057">
    <property type="entry name" value="Homeodomain-like_sf"/>
</dbReference>
<dbReference type="Proteomes" id="UP000468581">
    <property type="component" value="Unassembled WGS sequence"/>
</dbReference>
<reference evidence="6 7" key="1">
    <citation type="submission" date="2020-01" db="EMBL/GenBank/DDBJ databases">
        <title>Leptobacterium flavescens.</title>
        <authorList>
            <person name="Wang G."/>
        </authorList>
    </citation>
    <scope>NUCLEOTIDE SEQUENCE [LARGE SCALE GENOMIC DNA]</scope>
    <source>
        <strain evidence="6 7">KCTC 22160</strain>
    </source>
</reference>
<dbReference type="InterPro" id="IPR018060">
    <property type="entry name" value="HTH_AraC"/>
</dbReference>